<comment type="caution">
    <text evidence="1">The sequence shown here is derived from an EMBL/GenBank/DDBJ whole genome shotgun (WGS) entry which is preliminary data.</text>
</comment>
<dbReference type="AlphaFoldDB" id="A0A2M7LLQ0"/>
<evidence type="ECO:0000313" key="2">
    <source>
        <dbReference type="Proteomes" id="UP000228500"/>
    </source>
</evidence>
<reference evidence="2" key="1">
    <citation type="submission" date="2017-09" db="EMBL/GenBank/DDBJ databases">
        <title>Depth-based differentiation of microbial function through sediment-hosted aquifers and enrichment of novel symbionts in the deep terrestrial subsurface.</title>
        <authorList>
            <person name="Probst A.J."/>
            <person name="Ladd B."/>
            <person name="Jarett J.K."/>
            <person name="Geller-Mcgrath D.E."/>
            <person name="Sieber C.M.K."/>
            <person name="Emerson J.B."/>
            <person name="Anantharaman K."/>
            <person name="Thomas B.C."/>
            <person name="Malmstrom R."/>
            <person name="Stieglmeier M."/>
            <person name="Klingl A."/>
            <person name="Woyke T."/>
            <person name="Ryan C.M."/>
            <person name="Banfield J.F."/>
        </authorList>
    </citation>
    <scope>NUCLEOTIDE SEQUENCE [LARGE SCALE GENOMIC DNA]</scope>
</reference>
<name>A0A2M7LLQ0_9BACT</name>
<accession>A0A2M7LLQ0</accession>
<evidence type="ECO:0000313" key="1">
    <source>
        <dbReference type="EMBL" id="PIX68996.1"/>
    </source>
</evidence>
<dbReference type="Proteomes" id="UP000228500">
    <property type="component" value="Unassembled WGS sequence"/>
</dbReference>
<dbReference type="EMBL" id="PFJH01000012">
    <property type="protein sequence ID" value="PIX68996.1"/>
    <property type="molecule type" value="Genomic_DNA"/>
</dbReference>
<proteinExistence type="predicted"/>
<feature type="non-terminal residue" evidence="1">
    <location>
        <position position="1"/>
    </location>
</feature>
<organism evidence="1 2">
    <name type="scientific">Candidatus Roizmanbacteria bacterium CG_4_10_14_3_um_filter_39_13</name>
    <dbReference type="NCBI Taxonomy" id="1974831"/>
    <lineage>
        <taxon>Bacteria</taxon>
        <taxon>Candidatus Roizmaniibacteriota</taxon>
    </lineage>
</organism>
<protein>
    <submittedName>
        <fullName evidence="1">SIR2 family protein</fullName>
    </submittedName>
</protein>
<gene>
    <name evidence="1" type="ORF">COZ40_00285</name>
</gene>
<dbReference type="Pfam" id="PF13289">
    <property type="entry name" value="SIR2_2"/>
    <property type="match status" value="1"/>
</dbReference>
<sequence>PHGSINWEEQKDSRQIIIKENPKKSLMIFPNSEKYEHSYEQPFFEMTSRFQRALRLENTLLICIGFSFTDKHFKNVINEASISNTSLSLVVVLPKFQEKKGLTKIVELTKSQNNVVLINEKFEDFVKNYPYPEEYGYEQQTK</sequence>